<dbReference type="Proteomes" id="UP000027395">
    <property type="component" value="Chromosome"/>
</dbReference>
<evidence type="ECO:0000313" key="1">
    <source>
        <dbReference type="EMBL" id="KEI67679.1"/>
    </source>
</evidence>
<protein>
    <submittedName>
        <fullName evidence="1">Uncharacterized protein</fullName>
    </submittedName>
</protein>
<reference evidence="1 2" key="1">
    <citation type="journal article" date="2014" name="Appl. Environ. Microbiol.">
        <title>Elucidation of insertion elements encoded on plasmids and in vitro construction of shuttle vectors from the toxic cyanobacterium Planktothrix.</title>
        <authorList>
            <person name="Christiansen G."/>
            <person name="Goesmann A."/>
            <person name="Kurmayer R."/>
        </authorList>
    </citation>
    <scope>NUCLEOTIDE SEQUENCE [LARGE SCALE GENOMIC DNA]</scope>
    <source>
        <strain evidence="1 2">NIVA-CYA 126/8</strain>
    </source>
</reference>
<dbReference type="HOGENOM" id="CLU_130850_0_0_3"/>
<dbReference type="AlphaFoldDB" id="A0A073CH86"/>
<name>A0A073CH86_PLAA1</name>
<dbReference type="eggNOG" id="ENOG5032U84">
    <property type="taxonomic scope" value="Bacteria"/>
</dbReference>
<gene>
    <name evidence="1" type="ORF">A19Y_2807</name>
</gene>
<dbReference type="PATRIC" id="fig|388467.6.peg.2753"/>
<dbReference type="STRING" id="388467.A19Y_2807"/>
<proteinExistence type="predicted"/>
<sequence>MMNCQFNFKQNQTIVIGFSLLLGTILSSFTGLGLSSVEAHEQQHDTSSPHHKMISIPPGQPIPSVDLIVHPDARLGWNLELKLTNFKFTPERANQPSDSYQEGHAHLYINGKKVTRIYGNWYYLSELPAGRNEVRVSLNGNGHETFMVENQEIGDTEIIEVK</sequence>
<evidence type="ECO:0000313" key="2">
    <source>
        <dbReference type="Proteomes" id="UP000027395"/>
    </source>
</evidence>
<organism evidence="1 2">
    <name type="scientific">Planktothrix agardhii (strain NIVA-CYA 126/8)</name>
    <dbReference type="NCBI Taxonomy" id="388467"/>
    <lineage>
        <taxon>Bacteria</taxon>
        <taxon>Bacillati</taxon>
        <taxon>Cyanobacteriota</taxon>
        <taxon>Cyanophyceae</taxon>
        <taxon>Oscillatoriophycideae</taxon>
        <taxon>Oscillatoriales</taxon>
        <taxon>Microcoleaceae</taxon>
        <taxon>Planktothrix</taxon>
    </lineage>
</organism>
<keyword evidence="2" id="KW-1185">Reference proteome</keyword>
<dbReference type="EMBL" id="CM002803">
    <property type="protein sequence ID" value="KEI67679.1"/>
    <property type="molecule type" value="Genomic_DNA"/>
</dbReference>
<accession>A0A073CH86</accession>